<protein>
    <recommendedName>
        <fullName evidence="3">Alpha/beta hydrolase</fullName>
    </recommendedName>
</protein>
<proteinExistence type="predicted"/>
<dbReference type="Proteomes" id="UP000199029">
    <property type="component" value="Unassembled WGS sequence"/>
</dbReference>
<dbReference type="OrthoDB" id="893534at2"/>
<organism evidence="1 2">
    <name type="scientific">Hymenobacter arizonensis</name>
    <name type="common">Siccationidurans arizonensis</name>
    <dbReference type="NCBI Taxonomy" id="1227077"/>
    <lineage>
        <taxon>Bacteria</taxon>
        <taxon>Pseudomonadati</taxon>
        <taxon>Bacteroidota</taxon>
        <taxon>Cytophagia</taxon>
        <taxon>Cytophagales</taxon>
        <taxon>Hymenobacteraceae</taxon>
        <taxon>Hymenobacter</taxon>
    </lineage>
</organism>
<dbReference type="InterPro" id="IPR029058">
    <property type="entry name" value="AB_hydrolase_fold"/>
</dbReference>
<dbReference type="AlphaFoldDB" id="A0A1I5YWE0"/>
<keyword evidence="2" id="KW-1185">Reference proteome</keyword>
<dbReference type="Gene3D" id="3.40.50.1820">
    <property type="entry name" value="alpha/beta hydrolase"/>
    <property type="match status" value="1"/>
</dbReference>
<evidence type="ECO:0000313" key="2">
    <source>
        <dbReference type="Proteomes" id="UP000199029"/>
    </source>
</evidence>
<reference evidence="2" key="1">
    <citation type="submission" date="2016-10" db="EMBL/GenBank/DDBJ databases">
        <authorList>
            <person name="Varghese N."/>
            <person name="Submissions S."/>
        </authorList>
    </citation>
    <scope>NUCLEOTIDE SEQUENCE [LARGE SCALE GENOMIC DNA]</scope>
    <source>
        <strain evidence="2">OR362-8,ATCC BAA-1266,JCM 13504</strain>
    </source>
</reference>
<dbReference type="RefSeq" id="WP_092673424.1">
    <property type="nucleotide sequence ID" value="NZ_FOXS01000003.1"/>
</dbReference>
<sequence length="429" mass="47490">MMIYFTAFRSAFGKLTIAGLMLLVSILLTNCGRAVVFGTLAQKPVNSGPMQLYIDRDGSLYPSNGPGITDAVLGAKGTGQGYLLRYYKNHPSDLTNLYDVHGITPPTDMLEAWPALQFKLRQEAASKINKQLDQLGAKSTLVVLIHGFNNTPEEAKDSFTEVEKQLRVNGLPNGPYQVLEVYWDGRSGAVPFFFLYAQPNAQLVGLALRGVVNQISHAHPIRILTHSLGTLVGCNTLWNVTSTMGGQVASVKDSNLKFWQDLTTIDAAGNDVARFYYQQACKDAVNYSTPTHPDIRIGSVAAAVPGQTYDDYLDRTPARADNDGQYRRVVIGYNPTDKVLNKFWIFAPLHRRLGITTLGRRNYDYHHYVAPMLSTKSTGGQSFQARFYRCKKKGMFNHSFNGYAKSTEMPYFLNLLLSDNPPAAPPACP</sequence>
<gene>
    <name evidence="1" type="ORF">SAMN04515668_2497</name>
</gene>
<accession>A0A1I5YWE0</accession>
<evidence type="ECO:0008006" key="3">
    <source>
        <dbReference type="Google" id="ProtNLM"/>
    </source>
</evidence>
<evidence type="ECO:0000313" key="1">
    <source>
        <dbReference type="EMBL" id="SFQ48539.1"/>
    </source>
</evidence>
<name>A0A1I5YWE0_HYMAR</name>
<dbReference type="EMBL" id="FOXS01000003">
    <property type="protein sequence ID" value="SFQ48539.1"/>
    <property type="molecule type" value="Genomic_DNA"/>
</dbReference>